<feature type="domain" description="Phospholipid/glycerol acyltransferase" evidence="7">
    <location>
        <begin position="111"/>
        <end position="221"/>
    </location>
</feature>
<accession>A0A327MEG5</accession>
<keyword evidence="3 8" id="KW-0808">Transferase</keyword>
<dbReference type="OrthoDB" id="9806880at2"/>
<keyword evidence="2" id="KW-0444">Lipid biosynthesis</keyword>
<organism evidence="8 9">
    <name type="scientific">Roseicella frigidaeris</name>
    <dbReference type="NCBI Taxonomy" id="2230885"/>
    <lineage>
        <taxon>Bacteria</taxon>
        <taxon>Pseudomonadati</taxon>
        <taxon>Pseudomonadota</taxon>
        <taxon>Alphaproteobacteria</taxon>
        <taxon>Acetobacterales</taxon>
        <taxon>Roseomonadaceae</taxon>
        <taxon>Roseicella</taxon>
    </lineage>
</organism>
<dbReference type="AlphaFoldDB" id="A0A327MEG5"/>
<name>A0A327MEG5_9PROT</name>
<keyword evidence="6" id="KW-1133">Transmembrane helix</keyword>
<dbReference type="PANTHER" id="PTHR10434">
    <property type="entry name" value="1-ACYL-SN-GLYCEROL-3-PHOSPHATE ACYLTRANSFERASE"/>
    <property type="match status" value="1"/>
</dbReference>
<keyword evidence="4" id="KW-0443">Lipid metabolism</keyword>
<dbReference type="EMBL" id="QLIX01000001">
    <property type="protein sequence ID" value="RAI60816.1"/>
    <property type="molecule type" value="Genomic_DNA"/>
</dbReference>
<evidence type="ECO:0000256" key="5">
    <source>
        <dbReference type="ARBA" id="ARBA00023315"/>
    </source>
</evidence>
<evidence type="ECO:0000313" key="8">
    <source>
        <dbReference type="EMBL" id="RAI60816.1"/>
    </source>
</evidence>
<gene>
    <name evidence="8" type="ORF">DOO78_01420</name>
</gene>
<evidence type="ECO:0000256" key="3">
    <source>
        <dbReference type="ARBA" id="ARBA00022679"/>
    </source>
</evidence>
<comment type="caution">
    <text evidence="8">The sequence shown here is derived from an EMBL/GenBank/DDBJ whole genome shotgun (WGS) entry which is preliminary data.</text>
</comment>
<dbReference type="SUPFAM" id="SSF69593">
    <property type="entry name" value="Glycerol-3-phosphate (1)-acyltransferase"/>
    <property type="match status" value="1"/>
</dbReference>
<dbReference type="Proteomes" id="UP000249065">
    <property type="component" value="Unassembled WGS sequence"/>
</dbReference>
<dbReference type="GO" id="GO:0003841">
    <property type="term" value="F:1-acylglycerol-3-phosphate O-acyltransferase activity"/>
    <property type="evidence" value="ECO:0007669"/>
    <property type="project" value="TreeGrafter"/>
</dbReference>
<dbReference type="CDD" id="cd07989">
    <property type="entry name" value="LPLAT_AGPAT-like"/>
    <property type="match status" value="1"/>
</dbReference>
<sequence>MDAVARASAPIDALRPRRLRRRKPLRFRNGLPGGRLFDVFADRPLGGRLRAARRLTLLALWTLLCLPIQAVLILLPGSAKIGFARLYHAVLSRLIGLRVQVIGAPCRDGPVLFVSNHSSWLDIPVLGGVLPAAFVAKSEVGTWPVIRTIAHLGRTVFVSRSRGTTAREAQAMRDRMAAGGSLILFPEGTSNDGTRELPFRTSFFAIAEGARRIQPVSVVYDRLGGLPACRRDRPHFAWYGDMDIASHFWRLARRSGARVTVVLHEPFPPGRLPNRKALASETQRIVREGAERLRQNRPVVPIAPPAAPGAAGP</sequence>
<dbReference type="PANTHER" id="PTHR10434:SF64">
    <property type="entry name" value="1-ACYL-SN-GLYCEROL-3-PHOSPHATE ACYLTRANSFERASE-RELATED"/>
    <property type="match status" value="1"/>
</dbReference>
<keyword evidence="6" id="KW-0472">Membrane</keyword>
<dbReference type="GO" id="GO:0006654">
    <property type="term" value="P:phosphatidic acid biosynthetic process"/>
    <property type="evidence" value="ECO:0007669"/>
    <property type="project" value="TreeGrafter"/>
</dbReference>
<evidence type="ECO:0000256" key="6">
    <source>
        <dbReference type="SAM" id="Phobius"/>
    </source>
</evidence>
<evidence type="ECO:0000259" key="7">
    <source>
        <dbReference type="SMART" id="SM00563"/>
    </source>
</evidence>
<dbReference type="Pfam" id="PF01553">
    <property type="entry name" value="Acyltransferase"/>
    <property type="match status" value="1"/>
</dbReference>
<keyword evidence="9" id="KW-1185">Reference proteome</keyword>
<dbReference type="RefSeq" id="WP_111467928.1">
    <property type="nucleotide sequence ID" value="NZ_QLIX01000001.1"/>
</dbReference>
<feature type="transmembrane region" description="Helical" evidence="6">
    <location>
        <begin position="55"/>
        <end position="75"/>
    </location>
</feature>
<keyword evidence="6" id="KW-0812">Transmembrane</keyword>
<protein>
    <submittedName>
        <fullName evidence="8">1-acyl-sn-glycerol-3-phosphate acyltransferase</fullName>
    </submittedName>
</protein>
<comment type="pathway">
    <text evidence="1">Lipid metabolism.</text>
</comment>
<reference evidence="9" key="1">
    <citation type="submission" date="2018-06" db="EMBL/GenBank/DDBJ databases">
        <authorList>
            <person name="Khan S.A."/>
        </authorList>
    </citation>
    <scope>NUCLEOTIDE SEQUENCE [LARGE SCALE GENOMIC DNA]</scope>
    <source>
        <strain evidence="9">DB-1506</strain>
    </source>
</reference>
<keyword evidence="5 8" id="KW-0012">Acyltransferase</keyword>
<evidence type="ECO:0000313" key="9">
    <source>
        <dbReference type="Proteomes" id="UP000249065"/>
    </source>
</evidence>
<dbReference type="SMART" id="SM00563">
    <property type="entry name" value="PlsC"/>
    <property type="match status" value="1"/>
</dbReference>
<evidence type="ECO:0000256" key="4">
    <source>
        <dbReference type="ARBA" id="ARBA00023098"/>
    </source>
</evidence>
<evidence type="ECO:0000256" key="1">
    <source>
        <dbReference type="ARBA" id="ARBA00005189"/>
    </source>
</evidence>
<proteinExistence type="predicted"/>
<evidence type="ECO:0000256" key="2">
    <source>
        <dbReference type="ARBA" id="ARBA00022516"/>
    </source>
</evidence>
<dbReference type="InterPro" id="IPR002123">
    <property type="entry name" value="Plipid/glycerol_acylTrfase"/>
</dbReference>